<keyword evidence="2" id="KW-1185">Reference proteome</keyword>
<dbReference type="InterPro" id="IPR002347">
    <property type="entry name" value="SDR_fam"/>
</dbReference>
<dbReference type="GO" id="GO:0016491">
    <property type="term" value="F:oxidoreductase activity"/>
    <property type="evidence" value="ECO:0007669"/>
    <property type="project" value="TreeGrafter"/>
</dbReference>
<protein>
    <submittedName>
        <fullName evidence="1">12112_t:CDS:1</fullName>
    </submittedName>
</protein>
<dbReference type="EMBL" id="CAJVPS010000269">
    <property type="protein sequence ID" value="CAG8471815.1"/>
    <property type="molecule type" value="Genomic_DNA"/>
</dbReference>
<dbReference type="PRINTS" id="PR00081">
    <property type="entry name" value="GDHRDH"/>
</dbReference>
<dbReference type="InterPro" id="IPR036291">
    <property type="entry name" value="NAD(P)-bd_dom_sf"/>
</dbReference>
<dbReference type="InterPro" id="IPR051253">
    <property type="entry name" value="11-beta-HSD"/>
</dbReference>
<sequence>MFWRYWSDALLSTLQEKHVIVTGAAEGLGKKKKKYLTLDYPYSKTKQLSNQFFDDIIDVFNATGEQFAYFLSANQVSHLVIADRTTDLLVQVSKRCIELGCQNVKHITFDAGNEQECSFLITESVKFFPDGTIDMLILNHAESVFEHIDFNAPPTETIATLCRVTQVNYFGYAALAHHALPYMTNDLTTTIVSSESPLTITVTTTRKTNIIVVSSLASLLSVQRTHVYAASKSAINQYFIRLRDELRFQGLAKNCRITICILGPIGTQNFYRTVRNPKLLSQAADPKATVVTIVTRSLYGDDWVYYPRFVGYATWLAGFVPEFMSRLANRLYS</sequence>
<accession>A0A9N8Z801</accession>
<dbReference type="OrthoDB" id="1933717at2759"/>
<dbReference type="AlphaFoldDB" id="A0A9N8Z801"/>
<dbReference type="Gene3D" id="3.40.50.720">
    <property type="entry name" value="NAD(P)-binding Rossmann-like Domain"/>
    <property type="match status" value="1"/>
</dbReference>
<dbReference type="PANTHER" id="PTHR44279:SF2">
    <property type="entry name" value="HYDROXYSTEROID (11-BETA) DEHYDROGENASE 1-LIKE B-RELATED"/>
    <property type="match status" value="1"/>
</dbReference>
<proteinExistence type="predicted"/>
<dbReference type="Proteomes" id="UP000789508">
    <property type="component" value="Unassembled WGS sequence"/>
</dbReference>
<dbReference type="Pfam" id="PF00106">
    <property type="entry name" value="adh_short"/>
    <property type="match status" value="1"/>
</dbReference>
<dbReference type="PANTHER" id="PTHR44279">
    <property type="entry name" value="HYDROXYSTEROID (11-BETA) DEHYDROGENASE 1-LIKE B-RELATED"/>
    <property type="match status" value="1"/>
</dbReference>
<evidence type="ECO:0000313" key="1">
    <source>
        <dbReference type="EMBL" id="CAG8471815.1"/>
    </source>
</evidence>
<dbReference type="SUPFAM" id="SSF51735">
    <property type="entry name" value="NAD(P)-binding Rossmann-fold domains"/>
    <property type="match status" value="1"/>
</dbReference>
<reference evidence="1" key="1">
    <citation type="submission" date="2021-06" db="EMBL/GenBank/DDBJ databases">
        <authorList>
            <person name="Kallberg Y."/>
            <person name="Tangrot J."/>
            <person name="Rosling A."/>
        </authorList>
    </citation>
    <scope>NUCLEOTIDE SEQUENCE</scope>
    <source>
        <strain evidence="1">FL130A</strain>
    </source>
</reference>
<organism evidence="1 2">
    <name type="scientific">Ambispora leptoticha</name>
    <dbReference type="NCBI Taxonomy" id="144679"/>
    <lineage>
        <taxon>Eukaryota</taxon>
        <taxon>Fungi</taxon>
        <taxon>Fungi incertae sedis</taxon>
        <taxon>Mucoromycota</taxon>
        <taxon>Glomeromycotina</taxon>
        <taxon>Glomeromycetes</taxon>
        <taxon>Archaeosporales</taxon>
        <taxon>Ambisporaceae</taxon>
        <taxon>Ambispora</taxon>
    </lineage>
</organism>
<comment type="caution">
    <text evidence="1">The sequence shown here is derived from an EMBL/GenBank/DDBJ whole genome shotgun (WGS) entry which is preliminary data.</text>
</comment>
<evidence type="ECO:0000313" key="2">
    <source>
        <dbReference type="Proteomes" id="UP000789508"/>
    </source>
</evidence>
<gene>
    <name evidence="1" type="ORF">ALEPTO_LOCUS2049</name>
</gene>
<name>A0A9N8Z801_9GLOM</name>